<keyword evidence="2" id="KW-0285">Flavoprotein</keyword>
<reference evidence="8 9" key="1">
    <citation type="submission" date="2018-08" db="EMBL/GenBank/DDBJ databases">
        <title>Recombination of ecologically and evolutionarily significant loci maintains genetic cohesion in the Pseudomonas syringae species complex.</title>
        <authorList>
            <person name="Dillon M."/>
            <person name="Thakur S."/>
            <person name="Almeida R.N.D."/>
            <person name="Weir B.S."/>
            <person name="Guttman D.S."/>
        </authorList>
    </citation>
    <scope>NUCLEOTIDE SEQUENCE [LARGE SCALE GENOMIC DNA]</scope>
    <source>
        <strain evidence="7 8">ICMP 4182</strain>
        <strain evidence="6 9">ICMP 6372</strain>
    </source>
</reference>
<evidence type="ECO:0000256" key="4">
    <source>
        <dbReference type="ARBA" id="ARBA00023002"/>
    </source>
</evidence>
<evidence type="ECO:0000313" key="6">
    <source>
        <dbReference type="EMBL" id="RMO41545.1"/>
    </source>
</evidence>
<proteinExistence type="predicted"/>
<dbReference type="Pfam" id="PF07992">
    <property type="entry name" value="Pyr_redox_2"/>
    <property type="match status" value="1"/>
</dbReference>
<accession>A0A0P9T489</accession>
<keyword evidence="4" id="KW-0560">Oxidoreductase</keyword>
<evidence type="ECO:0000256" key="2">
    <source>
        <dbReference type="ARBA" id="ARBA00022630"/>
    </source>
</evidence>
<gene>
    <name evidence="7" type="ORF">ALQ11_00474</name>
    <name evidence="6" type="ORF">ALQ42_100830</name>
</gene>
<evidence type="ECO:0000313" key="7">
    <source>
        <dbReference type="EMBL" id="RMQ19224.1"/>
    </source>
</evidence>
<name>A0A0P9T489_PSESG</name>
<dbReference type="PANTHER" id="PTHR43557:SF2">
    <property type="entry name" value="RIESKE DOMAIN-CONTAINING PROTEIN-RELATED"/>
    <property type="match status" value="1"/>
</dbReference>
<evidence type="ECO:0000313" key="9">
    <source>
        <dbReference type="Proteomes" id="UP000273536"/>
    </source>
</evidence>
<feature type="domain" description="FAD/NAD(P)-binding" evidence="5">
    <location>
        <begin position="8"/>
        <end position="115"/>
    </location>
</feature>
<comment type="caution">
    <text evidence="6">The sequence shown here is derived from an EMBL/GenBank/DDBJ whole genome shotgun (WGS) entry which is preliminary data.</text>
</comment>
<evidence type="ECO:0000256" key="3">
    <source>
        <dbReference type="ARBA" id="ARBA00022827"/>
    </source>
</evidence>
<dbReference type="InterPro" id="IPR036188">
    <property type="entry name" value="FAD/NAD-bd_sf"/>
</dbReference>
<dbReference type="Proteomes" id="UP000272471">
    <property type="component" value="Unassembled WGS sequence"/>
</dbReference>
<dbReference type="SUPFAM" id="SSF51905">
    <property type="entry name" value="FAD/NAD(P)-binding domain"/>
    <property type="match status" value="1"/>
</dbReference>
<dbReference type="GO" id="GO:0005737">
    <property type="term" value="C:cytoplasm"/>
    <property type="evidence" value="ECO:0007669"/>
    <property type="project" value="TreeGrafter"/>
</dbReference>
<evidence type="ECO:0000259" key="5">
    <source>
        <dbReference type="Pfam" id="PF07992"/>
    </source>
</evidence>
<sequence>MHAMNAPLIIVGAGHAGGRAALTLRDQGYAGRLILIGSEPHVPYERPPLSKGVLRGSVDLAGCSLCADTRLTELGIEHLTDNPVKSLDTQGHRLQLADGDELPYSRLLLATGAGRVAWHRSPGT</sequence>
<dbReference type="EMBL" id="RBQX01000086">
    <property type="protein sequence ID" value="RMQ19224.1"/>
    <property type="molecule type" value="Genomic_DNA"/>
</dbReference>
<dbReference type="Proteomes" id="UP000273536">
    <property type="component" value="Unassembled WGS sequence"/>
</dbReference>
<dbReference type="EMBL" id="RBPS01000013">
    <property type="protein sequence ID" value="RMO41545.1"/>
    <property type="molecule type" value="Genomic_DNA"/>
</dbReference>
<dbReference type="Gene3D" id="3.50.50.60">
    <property type="entry name" value="FAD/NAD(P)-binding domain"/>
    <property type="match status" value="1"/>
</dbReference>
<dbReference type="GO" id="GO:0016651">
    <property type="term" value="F:oxidoreductase activity, acting on NAD(P)H"/>
    <property type="evidence" value="ECO:0007669"/>
    <property type="project" value="TreeGrafter"/>
</dbReference>
<dbReference type="AlphaFoldDB" id="A0A0P9T489"/>
<evidence type="ECO:0000256" key="1">
    <source>
        <dbReference type="ARBA" id="ARBA00001974"/>
    </source>
</evidence>
<dbReference type="InterPro" id="IPR023753">
    <property type="entry name" value="FAD/NAD-binding_dom"/>
</dbReference>
<evidence type="ECO:0000313" key="8">
    <source>
        <dbReference type="Proteomes" id="UP000272471"/>
    </source>
</evidence>
<keyword evidence="3" id="KW-0274">FAD</keyword>
<protein>
    <submittedName>
        <fullName evidence="7">Pyridine nucleotide-disulfide oxidoreductase domain protein</fullName>
    </submittedName>
    <submittedName>
        <fullName evidence="6">Pyridine nucleotide-disulfide oxidoreductase domain-containing protein</fullName>
    </submittedName>
</protein>
<dbReference type="PANTHER" id="PTHR43557">
    <property type="entry name" value="APOPTOSIS-INDUCING FACTOR 1"/>
    <property type="match status" value="1"/>
</dbReference>
<comment type="cofactor">
    <cofactor evidence="1">
        <name>FAD</name>
        <dbReference type="ChEBI" id="CHEBI:57692"/>
    </cofactor>
</comment>
<dbReference type="InterPro" id="IPR050446">
    <property type="entry name" value="FAD-oxidoreductase/Apoptosis"/>
</dbReference>
<organism evidence="6 9">
    <name type="scientific">Pseudomonas savastanoi pv. glycinea</name>
    <name type="common">Pseudomonas syringae pv. glycinea</name>
    <dbReference type="NCBI Taxonomy" id="318"/>
    <lineage>
        <taxon>Bacteria</taxon>
        <taxon>Pseudomonadati</taxon>
        <taxon>Pseudomonadota</taxon>
        <taxon>Gammaproteobacteria</taxon>
        <taxon>Pseudomonadales</taxon>
        <taxon>Pseudomonadaceae</taxon>
        <taxon>Pseudomonas</taxon>
    </lineage>
</organism>